<dbReference type="Proteomes" id="UP000075663">
    <property type="component" value="Unassembled WGS sequence"/>
</dbReference>
<name>A0A150XKL1_9BACT</name>
<protein>
    <submittedName>
        <fullName evidence="1">Uncharacterized protein</fullName>
    </submittedName>
</protein>
<gene>
    <name evidence="1" type="ORF">AWW67_12935</name>
</gene>
<reference evidence="1 2" key="1">
    <citation type="submission" date="2016-01" db="EMBL/GenBank/DDBJ databases">
        <title>Genome sequencing of Roseivirga seohaensis SW-152.</title>
        <authorList>
            <person name="Selvaratnam C."/>
            <person name="Thevarajoo S."/>
            <person name="Goh K.M."/>
            <person name="Ee R."/>
            <person name="Chan K.-G."/>
            <person name="Chong C.S."/>
        </authorList>
    </citation>
    <scope>NUCLEOTIDE SEQUENCE [LARGE SCALE GENOMIC DNA]</scope>
    <source>
        <strain evidence="1 2">SW-152</strain>
    </source>
</reference>
<organism evidence="1 2">
    <name type="scientific">Roseivirga seohaensis</name>
    <dbReference type="NCBI Taxonomy" id="1914963"/>
    <lineage>
        <taxon>Bacteria</taxon>
        <taxon>Pseudomonadati</taxon>
        <taxon>Bacteroidota</taxon>
        <taxon>Cytophagia</taxon>
        <taxon>Cytophagales</taxon>
        <taxon>Roseivirgaceae</taxon>
        <taxon>Roseivirga</taxon>
    </lineage>
</organism>
<evidence type="ECO:0000313" key="1">
    <source>
        <dbReference type="EMBL" id="KYG79278.1"/>
    </source>
</evidence>
<evidence type="ECO:0000313" key="2">
    <source>
        <dbReference type="Proteomes" id="UP000075663"/>
    </source>
</evidence>
<sequence>MEGTFFHSFFSNNPCLAEWADIFPNHSCKIYSSLLALVSERFYSFHTHRRIDKRQLAFPLLFDARSLGR</sequence>
<comment type="caution">
    <text evidence="1">The sequence shown here is derived from an EMBL/GenBank/DDBJ whole genome shotgun (WGS) entry which is preliminary data.</text>
</comment>
<dbReference type="EMBL" id="LRPB01000049">
    <property type="protein sequence ID" value="KYG79278.1"/>
    <property type="molecule type" value="Genomic_DNA"/>
</dbReference>
<accession>A0A150XKL1</accession>
<proteinExistence type="predicted"/>
<dbReference type="AlphaFoldDB" id="A0A150XKL1"/>